<dbReference type="PANTHER" id="PTHR24404:SF114">
    <property type="entry name" value="KLUMPFUSS, ISOFORM B-RELATED"/>
    <property type="match status" value="1"/>
</dbReference>
<dbReference type="Pfam" id="PF13912">
    <property type="entry name" value="zf-C2H2_6"/>
    <property type="match status" value="1"/>
</dbReference>
<keyword evidence="7" id="KW-0805">Transcription regulation</keyword>
<comment type="subcellular location">
    <subcellularLocation>
        <location evidence="1">Nucleus</location>
    </subcellularLocation>
</comment>
<dbReference type="GO" id="GO:0003700">
    <property type="term" value="F:DNA-binding transcription factor activity"/>
    <property type="evidence" value="ECO:0007669"/>
    <property type="project" value="TreeGrafter"/>
</dbReference>
<feature type="domain" description="C2H2-type" evidence="13">
    <location>
        <begin position="324"/>
        <end position="352"/>
    </location>
</feature>
<dbReference type="GO" id="GO:0006357">
    <property type="term" value="P:regulation of transcription by RNA polymerase II"/>
    <property type="evidence" value="ECO:0007669"/>
    <property type="project" value="TreeGrafter"/>
</dbReference>
<keyword evidence="10" id="KW-0539">Nucleus</keyword>
<dbReference type="GeneID" id="115622974"/>
<dbReference type="GO" id="GO:0008270">
    <property type="term" value="F:zinc ion binding"/>
    <property type="evidence" value="ECO:0007669"/>
    <property type="project" value="UniProtKB-KW"/>
</dbReference>
<sequence>MDKIAQCKLCLEKPANMQLDVKKFQPTTAMLQKLFELYNIEAVVDELGNSICDYCMAEVLNMCENLRCWQQAQMQYKVNGVTKEAAFLEFNLNVLIQKDGEEDQEEENHVEQVDASKELYVEEYEFLDDNQSDKESYGTDTKDENIGIAIAAEGFVLGKVAKGHFGAEISCHYCNTQLATIRRLQQHVHKHSSLTYMCRSCGTSFETPTELQQHQIMENHSRPAGDKQDAVDFRCQQCGRVFERLFCLCRHEREVHLNEADYFKCDNCDEVFKYKQIYEKHLKKHLGIAEKPTLRFTCATCNKSFSRRFQLTTHERLHTGEKPHKCDECGRLFAHRGNLVLHKRNLHAGERRFECDMCLARFSTSTHLKKHRMHHQPTNTSNSKRTKLSK</sequence>
<dbReference type="Gene3D" id="3.30.160.60">
    <property type="entry name" value="Classic Zinc Finger"/>
    <property type="match status" value="5"/>
</dbReference>
<evidence type="ECO:0000313" key="15">
    <source>
        <dbReference type="RefSeq" id="XP_030372986.1"/>
    </source>
</evidence>
<organism evidence="14 15">
    <name type="scientific">Drosophila lebanonensis</name>
    <name type="common">Fruit fly</name>
    <name type="synonym">Scaptodrosophila lebanonensis</name>
    <dbReference type="NCBI Taxonomy" id="7225"/>
    <lineage>
        <taxon>Eukaryota</taxon>
        <taxon>Metazoa</taxon>
        <taxon>Ecdysozoa</taxon>
        <taxon>Arthropoda</taxon>
        <taxon>Hexapoda</taxon>
        <taxon>Insecta</taxon>
        <taxon>Pterygota</taxon>
        <taxon>Neoptera</taxon>
        <taxon>Endopterygota</taxon>
        <taxon>Diptera</taxon>
        <taxon>Brachycera</taxon>
        <taxon>Muscomorpha</taxon>
        <taxon>Ephydroidea</taxon>
        <taxon>Drosophilidae</taxon>
        <taxon>Scaptodrosophila</taxon>
    </lineage>
</organism>
<keyword evidence="4" id="KW-0677">Repeat</keyword>
<evidence type="ECO:0000256" key="1">
    <source>
        <dbReference type="ARBA" id="ARBA00004123"/>
    </source>
</evidence>
<dbReference type="SMART" id="SM00355">
    <property type="entry name" value="ZnF_C2H2"/>
    <property type="match status" value="7"/>
</dbReference>
<dbReference type="OrthoDB" id="8117402at2759"/>
<evidence type="ECO:0000259" key="13">
    <source>
        <dbReference type="PROSITE" id="PS50157"/>
    </source>
</evidence>
<keyword evidence="3" id="KW-0479">Metal-binding</keyword>
<keyword evidence="5 11" id="KW-0863">Zinc-finger</keyword>
<comment type="similarity">
    <text evidence="2">Belongs to the krueppel C2H2-type zinc-finger protein family.</text>
</comment>
<evidence type="ECO:0000313" key="14">
    <source>
        <dbReference type="Proteomes" id="UP000504634"/>
    </source>
</evidence>
<dbReference type="GO" id="GO:0000978">
    <property type="term" value="F:RNA polymerase II cis-regulatory region sequence-specific DNA binding"/>
    <property type="evidence" value="ECO:0007669"/>
    <property type="project" value="TreeGrafter"/>
</dbReference>
<keyword evidence="8" id="KW-0238">DNA-binding</keyword>
<accession>A0A6J2T7R5</accession>
<evidence type="ECO:0000256" key="4">
    <source>
        <dbReference type="ARBA" id="ARBA00022737"/>
    </source>
</evidence>
<reference evidence="15" key="1">
    <citation type="submission" date="2025-08" db="UniProtKB">
        <authorList>
            <consortium name="RefSeq"/>
        </authorList>
    </citation>
    <scope>IDENTIFICATION</scope>
    <source>
        <strain evidence="15">11010-0011.00</strain>
        <tissue evidence="15">Whole body</tissue>
    </source>
</reference>
<proteinExistence type="inferred from homology"/>
<dbReference type="PANTHER" id="PTHR24404">
    <property type="entry name" value="ZINC FINGER PROTEIN"/>
    <property type="match status" value="1"/>
</dbReference>
<keyword evidence="9" id="KW-0804">Transcription</keyword>
<name>A0A6J2T7R5_DROLE</name>
<gene>
    <name evidence="15" type="primary">LOC115622974</name>
</gene>
<evidence type="ECO:0000256" key="9">
    <source>
        <dbReference type="ARBA" id="ARBA00023163"/>
    </source>
</evidence>
<dbReference type="CTD" id="39721"/>
<evidence type="ECO:0000256" key="12">
    <source>
        <dbReference type="SAM" id="MobiDB-lite"/>
    </source>
</evidence>
<evidence type="ECO:0000256" key="2">
    <source>
        <dbReference type="ARBA" id="ARBA00006991"/>
    </source>
</evidence>
<dbReference type="Proteomes" id="UP000504634">
    <property type="component" value="Unplaced"/>
</dbReference>
<feature type="domain" description="C2H2-type" evidence="13">
    <location>
        <begin position="353"/>
        <end position="380"/>
    </location>
</feature>
<dbReference type="PROSITE" id="PS50157">
    <property type="entry name" value="ZINC_FINGER_C2H2_2"/>
    <property type="match status" value="6"/>
</dbReference>
<evidence type="ECO:0000256" key="6">
    <source>
        <dbReference type="ARBA" id="ARBA00022833"/>
    </source>
</evidence>
<dbReference type="RefSeq" id="XP_030372986.1">
    <property type="nucleotide sequence ID" value="XM_030517126.1"/>
</dbReference>
<feature type="domain" description="C2H2-type" evidence="13">
    <location>
        <begin position="296"/>
        <end position="323"/>
    </location>
</feature>
<keyword evidence="6" id="KW-0862">Zinc</keyword>
<dbReference type="AlphaFoldDB" id="A0A6J2T7R5"/>
<protein>
    <submittedName>
        <fullName evidence="15">Zinc finger protein 664</fullName>
    </submittedName>
</protein>
<evidence type="ECO:0000256" key="10">
    <source>
        <dbReference type="ARBA" id="ARBA00023242"/>
    </source>
</evidence>
<dbReference type="PROSITE" id="PS00028">
    <property type="entry name" value="ZINC_FINGER_C2H2_1"/>
    <property type="match status" value="6"/>
</dbReference>
<dbReference type="Pfam" id="PF00096">
    <property type="entry name" value="zf-C2H2"/>
    <property type="match status" value="4"/>
</dbReference>
<dbReference type="InterPro" id="IPR013087">
    <property type="entry name" value="Znf_C2H2_type"/>
</dbReference>
<evidence type="ECO:0000256" key="8">
    <source>
        <dbReference type="ARBA" id="ARBA00023125"/>
    </source>
</evidence>
<dbReference type="GO" id="GO:0005634">
    <property type="term" value="C:nucleus"/>
    <property type="evidence" value="ECO:0007669"/>
    <property type="project" value="UniProtKB-SubCell"/>
</dbReference>
<feature type="domain" description="C2H2-type" evidence="13">
    <location>
        <begin position="233"/>
        <end position="261"/>
    </location>
</feature>
<feature type="region of interest" description="Disordered" evidence="12">
    <location>
        <begin position="369"/>
        <end position="390"/>
    </location>
</feature>
<evidence type="ECO:0000256" key="5">
    <source>
        <dbReference type="ARBA" id="ARBA00022771"/>
    </source>
</evidence>
<dbReference type="InterPro" id="IPR036236">
    <property type="entry name" value="Znf_C2H2_sf"/>
</dbReference>
<feature type="domain" description="C2H2-type" evidence="13">
    <location>
        <begin position="196"/>
        <end position="223"/>
    </location>
</feature>
<evidence type="ECO:0000256" key="3">
    <source>
        <dbReference type="ARBA" id="ARBA00022723"/>
    </source>
</evidence>
<evidence type="ECO:0000256" key="7">
    <source>
        <dbReference type="ARBA" id="ARBA00023015"/>
    </source>
</evidence>
<keyword evidence="14" id="KW-1185">Reference proteome</keyword>
<dbReference type="InterPro" id="IPR050589">
    <property type="entry name" value="Ikaros_C2H2-ZF"/>
</dbReference>
<dbReference type="FunFam" id="3.30.160.60:FF:001480">
    <property type="entry name" value="Si:cabz01071911.3"/>
    <property type="match status" value="1"/>
</dbReference>
<evidence type="ECO:0000256" key="11">
    <source>
        <dbReference type="PROSITE-ProRule" id="PRU00042"/>
    </source>
</evidence>
<feature type="domain" description="C2H2-type" evidence="13">
    <location>
        <begin position="263"/>
        <end position="290"/>
    </location>
</feature>
<dbReference type="SUPFAM" id="SSF57667">
    <property type="entry name" value="beta-beta-alpha zinc fingers"/>
    <property type="match status" value="2"/>
</dbReference>
<dbReference type="FunFam" id="3.30.160.60:FF:000060">
    <property type="entry name" value="zinc finger protein 436"/>
    <property type="match status" value="1"/>
</dbReference>